<sequence>MPNNAKRFPKHISEFIESYNYNDLFLFAECWPYSNMNAKYWDVLFYRLIEESNKIYESIMLPVENDGFEKSFNYSDDTLYFSNIKDFFHQEQRNTNTAFSNEEQKNIQMTPDYKEKIIKNTNLNNINNEDLNFKETEILKNVKFAKNHDLSNINERMFDCRNCNNFFCNILENQKVLCDKNLLYLNVTNEYDFLKKLLSSKRPHKQVIIKDNNVLCCSNRLKNQIDSNKEIQNEETKKDEIDKNSYLMPHKTNLFNDNKELMPTKCLNYSINNPQNMIYIIYNDFKKQRRTFNNKEIKTVVSTMRFIKMALNNINGVLIPDIIRLAEKFIFVIEPEITFAALDLISTFFLTVKNVYKHNISSENFNNAKKPSSLFKLSYMIDFKKTIKYITGNKRLNLLKNQIDEIIFFYDICNSAQQNTKKQFFGRQKIYATKGQNFRHKEINNAHIIESSDNFKIEKDNTIINIQKDIHHIDKSTTCIENKNCEHKKCFECLKGQNKSKDHDKFNNIIENRNILLDKIPSTYESLYNDAYKAILDLLYDVYLSEYDYYILIYYSQVAFSSSSSYANASSHLALICFMYQQKHKNNSNSISRRMSSVINERHTHDSVANFHERMRSSHSASNLFLNNNISYTNETFNEYYNTNFNMNNQFESINQGENITNFMNFNNEANNIALIPNERTPFDLSDIQLNHKTKITLDSNYILDFDKNTYNQQNINKHANFCEELSYNYDPRFTKYFETFSNLSISDLNLHLTIKQELEIFIKSTNWLVKKSILEFFRALIKQKLKIQFIIESFKICEPFNIILKEIELLKVQNILYIRSFFEFLHDFSTISNKGIYSFIVLQLIPALVDKLKFEKEADFFIENIKNKDLFENKIATESFYSFESKNFFSKYSDHLDIDKRITNGKIYIVYQYFFKFLCRLSQQNPYSKNFNLFSDLNVDSAVSCVDKTIGQFKMLIKNEKSISYFTRNFDKFKNQRNTFNDDKVFENLDTINLEESKEILYKMQGIEEIYNNFYSVNYAVKYYMTEGLIYGLEFLNFFFSKSSDLSRHDVVFQNLIESINYILSNFKCFSIRIISCSLAIITEYINSQPLNIAVFEENKFTSLLFKTYKNIKVIFNKHYKLPSTNFFDVLYNIKNIDKDEIQKKGCKNIEPIYESMIQSNQILDINIVLKEIDDFNNIVVHDDPLYLSELLISSLELLSALSLNKKIKKRLQKKKL</sequence>
<comment type="caution">
    <text evidence="1">The sequence shown here is derived from an EMBL/GenBank/DDBJ whole genome shotgun (WGS) entry which is preliminary data.</text>
</comment>
<reference evidence="1 2" key="1">
    <citation type="submission" date="2011-08" db="EMBL/GenBank/DDBJ databases">
        <authorList>
            <person name="Liu Z.J."/>
            <person name="Shi F.L."/>
            <person name="Lu J.Q."/>
            <person name="Li M."/>
            <person name="Wang Z.L."/>
        </authorList>
    </citation>
    <scope>NUCLEOTIDE SEQUENCE [LARGE SCALE GENOMIC DNA]</scope>
    <source>
        <strain evidence="1 2">USNM 41457</strain>
    </source>
</reference>
<accession>J9DQU0</accession>
<dbReference type="InParanoid" id="J9DQU0"/>
<name>J9DQU0_EDHAE</name>
<keyword evidence="2" id="KW-1185">Reference proteome</keyword>
<dbReference type="AlphaFoldDB" id="J9DQU0"/>
<dbReference type="HOGENOM" id="CLU_268960_0_0_1"/>
<reference evidence="2" key="2">
    <citation type="submission" date="2015-07" db="EMBL/GenBank/DDBJ databases">
        <title>Contrasting host-pathogen interactions and genome evolution in two generalist and specialist microsporidian pathogens of mosquitoes.</title>
        <authorList>
            <consortium name="The Broad Institute Genomics Platform"/>
            <consortium name="The Broad Institute Genome Sequencing Center for Infectious Disease"/>
            <person name="Cuomo C.A."/>
            <person name="Sanscrainte N.D."/>
            <person name="Goldberg J.M."/>
            <person name="Heiman D."/>
            <person name="Young S."/>
            <person name="Zeng Q."/>
            <person name="Becnel J.J."/>
            <person name="Birren B.W."/>
        </authorList>
    </citation>
    <scope>NUCLEOTIDE SEQUENCE [LARGE SCALE GENOMIC DNA]</scope>
    <source>
        <strain evidence="2">USNM 41457</strain>
    </source>
</reference>
<protein>
    <submittedName>
        <fullName evidence="1">Uncharacterized protein</fullName>
    </submittedName>
</protein>
<dbReference type="Proteomes" id="UP000003163">
    <property type="component" value="Unassembled WGS sequence"/>
</dbReference>
<proteinExistence type="predicted"/>
<evidence type="ECO:0000313" key="2">
    <source>
        <dbReference type="Proteomes" id="UP000003163"/>
    </source>
</evidence>
<gene>
    <name evidence="1" type="ORF">EDEG_00928</name>
</gene>
<dbReference type="EMBL" id="AFBI03000012">
    <property type="protein sequence ID" value="EJW04935.1"/>
    <property type="molecule type" value="Genomic_DNA"/>
</dbReference>
<dbReference type="VEuPathDB" id="MicrosporidiaDB:EDEG_00928"/>
<organism evidence="1 2">
    <name type="scientific">Edhazardia aedis (strain USNM 41457)</name>
    <name type="common">Microsporidian parasite</name>
    <dbReference type="NCBI Taxonomy" id="1003232"/>
    <lineage>
        <taxon>Eukaryota</taxon>
        <taxon>Fungi</taxon>
        <taxon>Fungi incertae sedis</taxon>
        <taxon>Microsporidia</taxon>
        <taxon>Edhazardia</taxon>
    </lineage>
</organism>
<evidence type="ECO:0000313" key="1">
    <source>
        <dbReference type="EMBL" id="EJW04935.1"/>
    </source>
</evidence>